<feature type="chain" id="PRO_5040449533" evidence="4">
    <location>
        <begin position="26"/>
        <end position="342"/>
    </location>
</feature>
<protein>
    <submittedName>
        <fullName evidence="5">Chondroadherin-like protein</fullName>
    </submittedName>
</protein>
<proteinExistence type="predicted"/>
<dbReference type="SMART" id="SM00369">
    <property type="entry name" value="LRR_TYP"/>
    <property type="match status" value="4"/>
</dbReference>
<keyword evidence="3" id="KW-0677">Repeat</keyword>
<comment type="caution">
    <text evidence="5">The sequence shown here is derived from an EMBL/GenBank/DDBJ whole genome shotgun (WGS) entry which is preliminary data.</text>
</comment>
<name>A0A9Q0S9K7_9DIPT</name>
<dbReference type="SUPFAM" id="SSF52058">
    <property type="entry name" value="L domain-like"/>
    <property type="match status" value="1"/>
</dbReference>
<keyword evidence="6" id="KW-1185">Reference proteome</keyword>
<dbReference type="OrthoDB" id="6022531at2759"/>
<evidence type="ECO:0000256" key="1">
    <source>
        <dbReference type="ARBA" id="ARBA00022614"/>
    </source>
</evidence>
<dbReference type="PANTHER" id="PTHR24373:SF275">
    <property type="entry name" value="TIR DOMAIN-CONTAINING PROTEIN"/>
    <property type="match status" value="1"/>
</dbReference>
<evidence type="ECO:0000313" key="6">
    <source>
        <dbReference type="Proteomes" id="UP001151699"/>
    </source>
</evidence>
<keyword evidence="1" id="KW-0433">Leucine-rich repeat</keyword>
<gene>
    <name evidence="5" type="primary">Chadl</name>
    <name evidence="5" type="ORF">Bhyg_03553</name>
</gene>
<dbReference type="InterPro" id="IPR050328">
    <property type="entry name" value="Dev_Immune_Receptor"/>
</dbReference>
<dbReference type="Pfam" id="PF13855">
    <property type="entry name" value="LRR_8"/>
    <property type="match status" value="1"/>
</dbReference>
<reference evidence="5" key="1">
    <citation type="submission" date="2022-07" db="EMBL/GenBank/DDBJ databases">
        <authorList>
            <person name="Trinca V."/>
            <person name="Uliana J.V.C."/>
            <person name="Torres T.T."/>
            <person name="Ward R.J."/>
            <person name="Monesi N."/>
        </authorList>
    </citation>
    <scope>NUCLEOTIDE SEQUENCE</scope>
    <source>
        <strain evidence="5">HSMRA1968</strain>
        <tissue evidence="5">Whole embryos</tissue>
    </source>
</reference>
<dbReference type="Gene3D" id="3.80.10.10">
    <property type="entry name" value="Ribonuclease Inhibitor"/>
    <property type="match status" value="1"/>
</dbReference>
<dbReference type="InterPro" id="IPR001611">
    <property type="entry name" value="Leu-rich_rpt"/>
</dbReference>
<dbReference type="EMBL" id="WJQU01000001">
    <property type="protein sequence ID" value="KAJ6648325.1"/>
    <property type="molecule type" value="Genomic_DNA"/>
</dbReference>
<sequence length="342" mass="39189">MTNRRIANFSALFLVLVYTGQLCEAVNVYCARDWNHAVPSICTILEFPLVNENDQVSIVTRRPELAGSLYIENNNMMRLYGSFFETFPNLNRVVISNTRVSRINRADLQKAVNVEDFDFNRNRIEEIEDFSFSGLNKATQLNLRGNKLVTIRRNTFDGLINLKNIYLGGNPLKTIEDGALNFPQLGILSLEGTKLTTLSRNFFQVNPPLRECYMSGDSLTTIGDFFNGMKTTLSWIDLNGNPIDDLSFSKFAIMPVLRYLYIAKTPFKNVNEDDEASAKSAESNLVRILVSEDQLSHDFITKVHRIFKNLSDFYIQRTEHNVHFTDEDIKKIIPGVHVYRFN</sequence>
<evidence type="ECO:0000313" key="5">
    <source>
        <dbReference type="EMBL" id="KAJ6648325.1"/>
    </source>
</evidence>
<evidence type="ECO:0000256" key="3">
    <source>
        <dbReference type="ARBA" id="ARBA00022737"/>
    </source>
</evidence>
<dbReference type="InterPro" id="IPR032675">
    <property type="entry name" value="LRR_dom_sf"/>
</dbReference>
<dbReference type="Proteomes" id="UP001151699">
    <property type="component" value="Chromosome A"/>
</dbReference>
<dbReference type="InterPro" id="IPR003591">
    <property type="entry name" value="Leu-rich_rpt_typical-subtyp"/>
</dbReference>
<accession>A0A9Q0S9K7</accession>
<organism evidence="5 6">
    <name type="scientific">Pseudolycoriella hygida</name>
    <dbReference type="NCBI Taxonomy" id="35572"/>
    <lineage>
        <taxon>Eukaryota</taxon>
        <taxon>Metazoa</taxon>
        <taxon>Ecdysozoa</taxon>
        <taxon>Arthropoda</taxon>
        <taxon>Hexapoda</taxon>
        <taxon>Insecta</taxon>
        <taxon>Pterygota</taxon>
        <taxon>Neoptera</taxon>
        <taxon>Endopterygota</taxon>
        <taxon>Diptera</taxon>
        <taxon>Nematocera</taxon>
        <taxon>Sciaroidea</taxon>
        <taxon>Sciaridae</taxon>
        <taxon>Pseudolycoriella</taxon>
    </lineage>
</organism>
<keyword evidence="2 4" id="KW-0732">Signal</keyword>
<evidence type="ECO:0000256" key="4">
    <source>
        <dbReference type="SAM" id="SignalP"/>
    </source>
</evidence>
<dbReference type="PANTHER" id="PTHR24373">
    <property type="entry name" value="SLIT RELATED LEUCINE-RICH REPEAT NEURONAL PROTEIN"/>
    <property type="match status" value="1"/>
</dbReference>
<dbReference type="AlphaFoldDB" id="A0A9Q0S9K7"/>
<evidence type="ECO:0000256" key="2">
    <source>
        <dbReference type="ARBA" id="ARBA00022729"/>
    </source>
</evidence>
<feature type="signal peptide" evidence="4">
    <location>
        <begin position="1"/>
        <end position="25"/>
    </location>
</feature>